<accession>A0A498Q0Y9</accession>
<evidence type="ECO:0000313" key="1">
    <source>
        <dbReference type="EMBL" id="VBA39788.1"/>
    </source>
</evidence>
<name>A0A498Q0Y9_9MYCO</name>
<proteinExistence type="predicted"/>
<protein>
    <recommendedName>
        <fullName evidence="3">Glutathionylspermidine synthase pre-ATP-grasp-like domain-containing protein</fullName>
    </recommendedName>
</protein>
<organism evidence="1 2">
    <name type="scientific">Mycobacterium attenuatum</name>
    <dbReference type="NCBI Taxonomy" id="2341086"/>
    <lineage>
        <taxon>Bacteria</taxon>
        <taxon>Bacillati</taxon>
        <taxon>Actinomycetota</taxon>
        <taxon>Actinomycetes</taxon>
        <taxon>Mycobacteriales</taxon>
        <taxon>Mycobacteriaceae</taxon>
        <taxon>Mycobacterium</taxon>
    </lineage>
</organism>
<evidence type="ECO:0000313" key="2">
    <source>
        <dbReference type="Proteomes" id="UP000273307"/>
    </source>
</evidence>
<dbReference type="SUPFAM" id="SSF56059">
    <property type="entry name" value="Glutathione synthetase ATP-binding domain-like"/>
    <property type="match status" value="1"/>
</dbReference>
<reference evidence="1 2" key="1">
    <citation type="submission" date="2018-09" db="EMBL/GenBank/DDBJ databases">
        <authorList>
            <person name="Tagini F."/>
        </authorList>
    </citation>
    <scope>NUCLEOTIDE SEQUENCE [LARGE SCALE GENOMIC DNA]</scope>
    <source>
        <strain evidence="1 2">MK136</strain>
    </source>
</reference>
<dbReference type="Proteomes" id="UP000273307">
    <property type="component" value="Unassembled WGS sequence"/>
</dbReference>
<evidence type="ECO:0008006" key="3">
    <source>
        <dbReference type="Google" id="ProtNLM"/>
    </source>
</evidence>
<gene>
    <name evidence="1" type="ORF">LAUMK136_03167</name>
</gene>
<dbReference type="AlphaFoldDB" id="A0A498Q0Y9"/>
<dbReference type="EMBL" id="UPHP01000080">
    <property type="protein sequence ID" value="VBA39788.1"/>
    <property type="molecule type" value="Genomic_DNA"/>
</dbReference>
<keyword evidence="2" id="KW-1185">Reference proteome</keyword>
<sequence>MLADEDTATALSPYRFAESAASIPAAVLVELAATARRLVALSLALPSRLAHAGTLAEVLPGVDEDWLTFVLEAPDGLDGCLSRPDLIYSDGRFRCIDVNAAHAGGWLIHLGWARQHGWSPTIADPLAAVCDMVHACARESGVATAGESVGLAVIRAPGSAEFTESVRRACLPSWRAAAARARVTPGGLYFAGYADLDHGPNGISCAGKRVHALLEGDVLDGAPRMRCVAAAKRGLVLLHSGPIAAVVNDRRVLAELSRQADEAQPLLTPAERRLVCDTVAWTRTIRPGPTRWRGQWVDLPGLAVSQQPGMVLKQATSDGGKQVYLGRCTPAAAWRDIVETACDTGDWVVQEYLPPQYPPGAWDSEPAVDPIWSAFVVRGRYAGGLVRLLGADDYPDIATATSMAESLNGDDHVRLAPIATNFELKEAK</sequence>